<feature type="transmembrane region" description="Helical" evidence="6">
    <location>
        <begin position="33"/>
        <end position="54"/>
    </location>
</feature>
<gene>
    <name evidence="8" type="primary">LOC107117029</name>
</gene>
<evidence type="ECO:0000256" key="3">
    <source>
        <dbReference type="ARBA" id="ARBA00022692"/>
    </source>
</evidence>
<dbReference type="Proteomes" id="UP000694871">
    <property type="component" value="Unplaced"/>
</dbReference>
<dbReference type="RefSeq" id="XP_015274547.1">
    <property type="nucleotide sequence ID" value="XM_015419061.1"/>
</dbReference>
<evidence type="ECO:0000256" key="6">
    <source>
        <dbReference type="SAM" id="Phobius"/>
    </source>
</evidence>
<keyword evidence="7" id="KW-1185">Reference proteome</keyword>
<proteinExistence type="inferred from homology"/>
<protein>
    <submittedName>
        <fullName evidence="8">Membrane-spanning 4-domains subfamily A member 4A-like isoform X1</fullName>
    </submittedName>
</protein>
<dbReference type="InterPro" id="IPR007237">
    <property type="entry name" value="CD20-like"/>
</dbReference>
<reference evidence="8" key="1">
    <citation type="submission" date="2025-08" db="UniProtKB">
        <authorList>
            <consortium name="RefSeq"/>
        </authorList>
    </citation>
    <scope>IDENTIFICATION</scope>
</reference>
<keyword evidence="3 6" id="KW-0812">Transmembrane</keyword>
<evidence type="ECO:0000256" key="5">
    <source>
        <dbReference type="ARBA" id="ARBA00023136"/>
    </source>
</evidence>
<dbReference type="PANTHER" id="PTHR23320">
    <property type="entry name" value="MEMBRANE-SPANNING 4-DOMAINS SUBFAMILY A MS4A -RELATED"/>
    <property type="match status" value="1"/>
</dbReference>
<dbReference type="Pfam" id="PF04103">
    <property type="entry name" value="CD20"/>
    <property type="match status" value="1"/>
</dbReference>
<dbReference type="PANTHER" id="PTHR23320:SF128">
    <property type="entry name" value="MEMBRANE-SPANNING 4-DOMAINS SUBFAMILY A MEMBER 4A"/>
    <property type="match status" value="1"/>
</dbReference>
<comment type="similarity">
    <text evidence="2">Belongs to the MS4A family.</text>
</comment>
<comment type="subcellular location">
    <subcellularLocation>
        <location evidence="1">Membrane</location>
        <topology evidence="1">Multi-pass membrane protein</topology>
    </subcellularLocation>
</comment>
<dbReference type="GeneID" id="107117029"/>
<feature type="transmembrane region" description="Helical" evidence="6">
    <location>
        <begin position="159"/>
        <end position="181"/>
    </location>
</feature>
<evidence type="ECO:0000256" key="1">
    <source>
        <dbReference type="ARBA" id="ARBA00004141"/>
    </source>
</evidence>
<feature type="transmembrane region" description="Helical" evidence="6">
    <location>
        <begin position="74"/>
        <end position="91"/>
    </location>
</feature>
<accession>A0ABM1KLG0</accession>
<evidence type="ECO:0000313" key="8">
    <source>
        <dbReference type="RefSeq" id="XP_015274547.1"/>
    </source>
</evidence>
<evidence type="ECO:0000313" key="7">
    <source>
        <dbReference type="Proteomes" id="UP000694871"/>
    </source>
</evidence>
<evidence type="ECO:0000256" key="2">
    <source>
        <dbReference type="ARBA" id="ARBA00009565"/>
    </source>
</evidence>
<keyword evidence="4 6" id="KW-1133">Transmembrane helix</keyword>
<keyword evidence="5 6" id="KW-0472">Membrane</keyword>
<dbReference type="InterPro" id="IPR030417">
    <property type="entry name" value="MS4A"/>
</dbReference>
<feature type="transmembrane region" description="Helical" evidence="6">
    <location>
        <begin position="103"/>
        <end position="125"/>
    </location>
</feature>
<evidence type="ECO:0000256" key="4">
    <source>
        <dbReference type="ARBA" id="ARBA00022989"/>
    </source>
</evidence>
<sequence>MDLNNPATLESISNSIIRPSVPRPLKNLYRGEPMALGITQISIGILEIAFGVVIVMAEETNNNHHGEVHILTPYWTGILYIISGSLSVVVAKKPKIPLVKGMLGMNVVSAVAAGVTIVILSISVAEIRYYARCSGYYNREMPPEICHEVVTIPYNQMRYMAAVLLTLTVLEFLITIITAAFGCASLCRNTYSETTVVIFQNTAQGTPPAVLTPVKEDEVL</sequence>
<name>A0ABM1KLG0_GEKJA</name>
<organism evidence="7 8">
    <name type="scientific">Gekko japonicus</name>
    <name type="common">Schlegel's Japanese gecko</name>
    <dbReference type="NCBI Taxonomy" id="146911"/>
    <lineage>
        <taxon>Eukaryota</taxon>
        <taxon>Metazoa</taxon>
        <taxon>Chordata</taxon>
        <taxon>Craniata</taxon>
        <taxon>Vertebrata</taxon>
        <taxon>Euteleostomi</taxon>
        <taxon>Lepidosauria</taxon>
        <taxon>Squamata</taxon>
        <taxon>Bifurcata</taxon>
        <taxon>Gekkota</taxon>
        <taxon>Gekkonidae</taxon>
        <taxon>Gekkoninae</taxon>
        <taxon>Gekko</taxon>
    </lineage>
</organism>